<feature type="domain" description="ABC transporter" evidence="6">
    <location>
        <begin position="32"/>
        <end position="282"/>
    </location>
</feature>
<dbReference type="InterPro" id="IPR003593">
    <property type="entry name" value="AAA+_ATPase"/>
</dbReference>
<evidence type="ECO:0000313" key="8">
    <source>
        <dbReference type="Proteomes" id="UP000008871"/>
    </source>
</evidence>
<dbReference type="PROSITE" id="PS50893">
    <property type="entry name" value="ABC_TRANSPORTER_2"/>
    <property type="match status" value="2"/>
</dbReference>
<keyword evidence="2" id="KW-0547">Nucleotide-binding</keyword>
<dbReference type="SUPFAM" id="SSF52540">
    <property type="entry name" value="P-loop containing nucleoside triphosphate hydrolases"/>
    <property type="match status" value="2"/>
</dbReference>
<dbReference type="PANTHER" id="PTHR19211:SF96">
    <property type="entry name" value="ATP-BINDING PROTEIN YBIT-RELATED"/>
    <property type="match status" value="1"/>
</dbReference>
<evidence type="ECO:0000256" key="1">
    <source>
        <dbReference type="ARBA" id="ARBA00022737"/>
    </source>
</evidence>
<keyword evidence="1" id="KW-0677">Repeat</keyword>
<dbReference type="InterPro" id="IPR032781">
    <property type="entry name" value="ABC_tran_Xtn"/>
</dbReference>
<dbReference type="FunFam" id="3.40.50.300:FF:000070">
    <property type="entry name" value="Putative ABC transporter ATP-binding component"/>
    <property type="match status" value="1"/>
</dbReference>
<evidence type="ECO:0000256" key="2">
    <source>
        <dbReference type="ARBA" id="ARBA00022741"/>
    </source>
</evidence>
<evidence type="ECO:0000256" key="5">
    <source>
        <dbReference type="ARBA" id="ARBA00074044"/>
    </source>
</evidence>
<dbReference type="CDD" id="cd03221">
    <property type="entry name" value="ABCF_EF-3"/>
    <property type="match status" value="2"/>
</dbReference>
<dbReference type="FunFam" id="3.40.50.300:FF:000011">
    <property type="entry name" value="Putative ABC transporter ATP-binding component"/>
    <property type="match status" value="1"/>
</dbReference>
<keyword evidence="3 7" id="KW-0067">ATP-binding</keyword>
<accession>Q0VSV9</accession>
<gene>
    <name evidence="7" type="ordered locus">ABO_0291</name>
</gene>
<dbReference type="Pfam" id="PF00005">
    <property type="entry name" value="ABC_tran"/>
    <property type="match status" value="2"/>
</dbReference>
<dbReference type="GO" id="GO:0016887">
    <property type="term" value="F:ATP hydrolysis activity"/>
    <property type="evidence" value="ECO:0007669"/>
    <property type="project" value="InterPro"/>
</dbReference>
<dbReference type="Pfam" id="PF12848">
    <property type="entry name" value="ABC_tran_Xtn"/>
    <property type="match status" value="1"/>
</dbReference>
<dbReference type="STRING" id="393595.ABO_0291"/>
<dbReference type="Proteomes" id="UP000008871">
    <property type="component" value="Chromosome"/>
</dbReference>
<keyword evidence="8" id="KW-1185">Reference proteome</keyword>
<dbReference type="HOGENOM" id="CLU_000604_36_0_6"/>
<evidence type="ECO:0000256" key="4">
    <source>
        <dbReference type="ARBA" id="ARBA00061551"/>
    </source>
</evidence>
<dbReference type="AlphaFoldDB" id="Q0VSV9"/>
<organism evidence="7 8">
    <name type="scientific">Alcanivorax borkumensis (strain ATCC 700651 / DSM 11573 / NCIMB 13689 / SK2)</name>
    <dbReference type="NCBI Taxonomy" id="393595"/>
    <lineage>
        <taxon>Bacteria</taxon>
        <taxon>Pseudomonadati</taxon>
        <taxon>Pseudomonadota</taxon>
        <taxon>Gammaproteobacteria</taxon>
        <taxon>Oceanospirillales</taxon>
        <taxon>Alcanivoracaceae</taxon>
        <taxon>Alcanivorax</taxon>
    </lineage>
</organism>
<comment type="similarity">
    <text evidence="4">Belongs to the ABC transporter superfamily. ABCF family. YbiT subfamily.</text>
</comment>
<protein>
    <recommendedName>
        <fullName evidence="5">Probable ATP-binding protein YbiT</fullName>
    </recommendedName>
</protein>
<dbReference type="InterPro" id="IPR050611">
    <property type="entry name" value="ABCF"/>
</dbReference>
<evidence type="ECO:0000256" key="3">
    <source>
        <dbReference type="ARBA" id="ARBA00022840"/>
    </source>
</evidence>
<dbReference type="KEGG" id="abo:ABO_0291"/>
<dbReference type="EMBL" id="AM286690">
    <property type="protein sequence ID" value="CAL15739.1"/>
    <property type="molecule type" value="Genomic_DNA"/>
</dbReference>
<evidence type="ECO:0000259" key="6">
    <source>
        <dbReference type="PROSITE" id="PS50893"/>
    </source>
</evidence>
<dbReference type="Gene3D" id="3.40.50.300">
    <property type="entry name" value="P-loop containing nucleotide triphosphate hydrolases"/>
    <property type="match status" value="2"/>
</dbReference>
<name>Q0VSV9_ALCBS</name>
<evidence type="ECO:0000313" key="7">
    <source>
        <dbReference type="EMBL" id="CAL15739.1"/>
    </source>
</evidence>
<dbReference type="NCBIfam" id="NF011646">
    <property type="entry name" value="PRK15064.1"/>
    <property type="match status" value="1"/>
</dbReference>
<feature type="domain" description="ABC transporter" evidence="6">
    <location>
        <begin position="350"/>
        <end position="557"/>
    </location>
</feature>
<dbReference type="PANTHER" id="PTHR19211">
    <property type="entry name" value="ATP-BINDING TRANSPORT PROTEIN-RELATED"/>
    <property type="match status" value="1"/>
</dbReference>
<dbReference type="GO" id="GO:0005524">
    <property type="term" value="F:ATP binding"/>
    <property type="evidence" value="ECO:0007669"/>
    <property type="project" value="UniProtKB-KW"/>
</dbReference>
<dbReference type="InterPro" id="IPR003439">
    <property type="entry name" value="ABC_transporter-like_ATP-bd"/>
</dbReference>
<sequence length="557" mass="62132">MPPLSPRRLLRVLRSRRWRAPAALSLQDSPLISTANITMQFGAKPLFENVSVKFGNGNRYGLIGANGCGKSTFMKILGGELQPSNGQVMLDSNDRLGKLRQDQFAFEEYTVLDTVIMGHTELATVKAERDRIYSLPEMSEEDGMRVAELEMQFAEMDGYTAEARAGDLLLGLGIPEEQHAGPMTAVAPGWKLRVLLAQALFSDPDVLLLDEPTNHLDIHTIRWLEDILVARSSTMIIISHDRHFLNSVCTHMADLDYGELRLFPGNYDEYMTAATAARDRLYADNAKKKKEIADLQSFVSRFSANASKAKQATSRAKQIDKIQLEEVKPSSRISPYIRFEQSKKLHRQAVTLEGLGKHYDDLTLFQDLSLQVEAGERVAIIGPNGIGKTTLLRCLAGDLTADTGTVKWAEAADLGYFAQDHSHDFEQDMILFDWMAQWTSDGEQAVRAALGRMLFSNDEVMKSVKVISGGEQGRMLFGKLTLTQPNVLLLDEPTNHLDMESIEALNLALENYPGTLFFVSHDREFVSSLATRILEITPDGVRDFTGSYDDYLKSIEA</sequence>
<reference evidence="7 8" key="1">
    <citation type="journal article" date="2006" name="Nat. Biotechnol.">
        <title>Genome sequence of the ubiquitous hydrocarbon-degrading marine bacterium Alcanivorax borkumensis.</title>
        <authorList>
            <person name="Schneiker S."/>
            <person name="Martins dos Santos V.A.P."/>
            <person name="Bartels D."/>
            <person name="Bekel T."/>
            <person name="Brecht M."/>
            <person name="Buhrmester J."/>
            <person name="Chernikova T.N."/>
            <person name="Denaro R."/>
            <person name="Ferrer M."/>
            <person name="Gertler C."/>
            <person name="Goesmann A."/>
            <person name="Golyshina O.V."/>
            <person name="Kaminski F."/>
            <person name="Khachane A.N."/>
            <person name="Lang S."/>
            <person name="Linke B."/>
            <person name="McHardy A.C."/>
            <person name="Meyer F."/>
            <person name="Nechitaylo T."/>
            <person name="Puehler A."/>
            <person name="Regenhardt D."/>
            <person name="Rupp O."/>
            <person name="Sabirova J.S."/>
            <person name="Selbitschka W."/>
            <person name="Yakimov M.M."/>
            <person name="Timmis K.N."/>
            <person name="Vorhoelter F.-J."/>
            <person name="Weidner S."/>
            <person name="Kaiser O."/>
            <person name="Golyshin P.N."/>
        </authorList>
    </citation>
    <scope>NUCLEOTIDE SEQUENCE [LARGE SCALE GENOMIC DNA]</scope>
    <source>
        <strain evidence="8">ATCC 700651 / DSM 11573 / NCIMB 13689 / SK2</strain>
    </source>
</reference>
<dbReference type="SMART" id="SM00382">
    <property type="entry name" value="AAA"/>
    <property type="match status" value="2"/>
</dbReference>
<proteinExistence type="inferred from homology"/>
<dbReference type="InterPro" id="IPR027417">
    <property type="entry name" value="P-loop_NTPase"/>
</dbReference>
<dbReference type="eggNOG" id="COG0488">
    <property type="taxonomic scope" value="Bacteria"/>
</dbReference>